<gene>
    <name evidence="1" type="ORF">H6G24_12165</name>
</gene>
<dbReference type="Proteomes" id="UP000658514">
    <property type="component" value="Unassembled WGS sequence"/>
</dbReference>
<name>A0ABR8A9X0_9CYAN</name>
<keyword evidence="2" id="KW-1185">Reference proteome</keyword>
<organism evidence="1 2">
    <name type="scientific">Calothrix parietina FACHB-288</name>
    <dbReference type="NCBI Taxonomy" id="2692896"/>
    <lineage>
        <taxon>Bacteria</taxon>
        <taxon>Bacillati</taxon>
        <taxon>Cyanobacteriota</taxon>
        <taxon>Cyanophyceae</taxon>
        <taxon>Nostocales</taxon>
        <taxon>Calotrichaceae</taxon>
        <taxon>Calothrix</taxon>
    </lineage>
</organism>
<evidence type="ECO:0000313" key="2">
    <source>
        <dbReference type="Proteomes" id="UP000658514"/>
    </source>
</evidence>
<comment type="caution">
    <text evidence="1">The sequence shown here is derived from an EMBL/GenBank/DDBJ whole genome shotgun (WGS) entry which is preliminary data.</text>
</comment>
<reference evidence="1 2" key="1">
    <citation type="journal article" date="2020" name="ISME J.">
        <title>Comparative genomics reveals insights into cyanobacterial evolution and habitat adaptation.</title>
        <authorList>
            <person name="Chen M.Y."/>
            <person name="Teng W.K."/>
            <person name="Zhao L."/>
            <person name="Hu C.X."/>
            <person name="Zhou Y.K."/>
            <person name="Han B.P."/>
            <person name="Song L.R."/>
            <person name="Shu W.S."/>
        </authorList>
    </citation>
    <scope>NUCLEOTIDE SEQUENCE [LARGE SCALE GENOMIC DNA]</scope>
    <source>
        <strain evidence="1 2">FACHB-288</strain>
    </source>
</reference>
<proteinExistence type="predicted"/>
<accession>A0ABR8A9X0</accession>
<dbReference type="RefSeq" id="WP_190541328.1">
    <property type="nucleotide sequence ID" value="NZ_CAWPNO010000047.1"/>
</dbReference>
<evidence type="ECO:0000313" key="1">
    <source>
        <dbReference type="EMBL" id="MBD2196245.1"/>
    </source>
</evidence>
<dbReference type="EMBL" id="JACJQH010000016">
    <property type="protein sequence ID" value="MBD2196245.1"/>
    <property type="molecule type" value="Genomic_DNA"/>
</dbReference>
<protein>
    <submittedName>
        <fullName evidence="1">Uncharacterized protein</fullName>
    </submittedName>
</protein>
<sequence length="157" mass="17369">MDIDAQIQLLIDNAPQDVMTPQIVAAIAPVLQAIAHQLRHPQYYILQSLDSEWVLTTLSNRANRKLAKRVVYAFPSLQDATATANAGIEAQITAIAIPVTHILFQLMALEPVDSIVFFETPGTTKNAVEVSRADLQKQIQKHLQKKRSPNQLPPDIA</sequence>